<evidence type="ECO:0000313" key="12">
    <source>
        <dbReference type="Proteomes" id="UP000075515"/>
    </source>
</evidence>
<keyword evidence="6" id="KW-0560">Oxidoreductase</keyword>
<gene>
    <name evidence="11" type="ORF">BE18_44700</name>
</gene>
<comment type="caution">
    <text evidence="11">The sequence shown here is derived from an EMBL/GenBank/DDBJ whole genome shotgun (WGS) entry which is preliminary data.</text>
</comment>
<evidence type="ECO:0000259" key="10">
    <source>
        <dbReference type="PROSITE" id="PS51007"/>
    </source>
</evidence>
<evidence type="ECO:0000313" key="11">
    <source>
        <dbReference type="EMBL" id="KYF81080.1"/>
    </source>
</evidence>
<proteinExistence type="predicted"/>
<evidence type="ECO:0000256" key="1">
    <source>
        <dbReference type="ARBA" id="ARBA00004418"/>
    </source>
</evidence>
<evidence type="ECO:0000256" key="9">
    <source>
        <dbReference type="PIRSR" id="PIRSR000294-2"/>
    </source>
</evidence>
<reference evidence="11 12" key="1">
    <citation type="submission" date="2014-02" db="EMBL/GenBank/DDBJ databases">
        <title>The small core and large imbalanced accessory genome model reveals a collaborative survival strategy of Sorangium cellulosum strains in nature.</title>
        <authorList>
            <person name="Han K."/>
            <person name="Peng R."/>
            <person name="Blom J."/>
            <person name="Li Y.-Z."/>
        </authorList>
    </citation>
    <scope>NUCLEOTIDE SEQUENCE [LARGE SCALE GENOMIC DNA]</scope>
    <source>
        <strain evidence="11 12">So0149</strain>
    </source>
</reference>
<evidence type="ECO:0000256" key="5">
    <source>
        <dbReference type="ARBA" id="ARBA00022764"/>
    </source>
</evidence>
<dbReference type="PROSITE" id="PS51007">
    <property type="entry name" value="CYTC"/>
    <property type="match status" value="2"/>
</dbReference>
<dbReference type="PANTHER" id="PTHR30600">
    <property type="entry name" value="CYTOCHROME C PEROXIDASE-RELATED"/>
    <property type="match status" value="1"/>
</dbReference>
<dbReference type="GO" id="GO:0020037">
    <property type="term" value="F:heme binding"/>
    <property type="evidence" value="ECO:0007669"/>
    <property type="project" value="InterPro"/>
</dbReference>
<dbReference type="InterPro" id="IPR026259">
    <property type="entry name" value="MauG/Cytc_peroxidase"/>
</dbReference>
<dbReference type="InterPro" id="IPR004852">
    <property type="entry name" value="Di-haem_cyt_c_peroxidsae"/>
</dbReference>
<keyword evidence="2 8" id="KW-0349">Heme</keyword>
<feature type="binding site" description="covalent" evidence="8">
    <location>
        <position position="93"/>
    </location>
    <ligand>
        <name>heme c</name>
        <dbReference type="ChEBI" id="CHEBI:61717"/>
        <label>1</label>
    </ligand>
</feature>
<feature type="domain" description="Cytochrome c" evidence="10">
    <location>
        <begin position="222"/>
        <end position="344"/>
    </location>
</feature>
<feature type="binding site" description="covalent" evidence="8">
    <location>
        <position position="241"/>
    </location>
    <ligand>
        <name>heme c</name>
        <dbReference type="ChEBI" id="CHEBI:61717"/>
        <label>2</label>
    </ligand>
</feature>
<dbReference type="InterPro" id="IPR009056">
    <property type="entry name" value="Cyt_c-like_dom"/>
</dbReference>
<organism evidence="11 12">
    <name type="scientific">Sorangium cellulosum</name>
    <name type="common">Polyangium cellulosum</name>
    <dbReference type="NCBI Taxonomy" id="56"/>
    <lineage>
        <taxon>Bacteria</taxon>
        <taxon>Pseudomonadati</taxon>
        <taxon>Myxococcota</taxon>
        <taxon>Polyangia</taxon>
        <taxon>Polyangiales</taxon>
        <taxon>Polyangiaceae</taxon>
        <taxon>Sorangium</taxon>
    </lineage>
</organism>
<feature type="binding site" description="covalent" evidence="8">
    <location>
        <position position="96"/>
    </location>
    <ligand>
        <name>heme c</name>
        <dbReference type="ChEBI" id="CHEBI:61717"/>
        <label>1</label>
    </ligand>
</feature>
<evidence type="ECO:0000256" key="7">
    <source>
        <dbReference type="ARBA" id="ARBA00023004"/>
    </source>
</evidence>
<dbReference type="Gene3D" id="1.10.760.10">
    <property type="entry name" value="Cytochrome c-like domain"/>
    <property type="match status" value="2"/>
</dbReference>
<comment type="subcellular location">
    <subcellularLocation>
        <location evidence="1">Periplasm</location>
    </subcellularLocation>
</comment>
<dbReference type="GO" id="GO:0042597">
    <property type="term" value="C:periplasmic space"/>
    <property type="evidence" value="ECO:0007669"/>
    <property type="project" value="UniProtKB-SubCell"/>
</dbReference>
<dbReference type="AlphaFoldDB" id="A0A150RLQ2"/>
<evidence type="ECO:0000256" key="3">
    <source>
        <dbReference type="ARBA" id="ARBA00022723"/>
    </source>
</evidence>
<evidence type="ECO:0000256" key="2">
    <source>
        <dbReference type="ARBA" id="ARBA00022617"/>
    </source>
</evidence>
<sequence>MTPSLSRGGAVGLAALLLAGGCGDDGPVGSGPVPPLVTDAIPAGFPARAAAARAPRAAAARAPAGNALTEARAQLGKRLFFDERLSRTGEVACASCHRQEHAFAEPDPVSRGVDGHLGQRNAPALVNLAWGESFLWDGRAATLEEQAGMPIEHPDEMGLSLAEAIARVAGDDAYVEAFADAYGGPPGEEPLRQAIASFVRSIVSADSPYDRHLRGDDTSFGDAERRGEALFLSERAGCFHCHPAGRLTNEGFFNNGTYLDGGDVGRQRITGRTGDLGKFKVPGLRNIAASAPYMHDGSLATLEDVVDHYDRGGLGHVSTDPQIEELGLSPDEKADLAAFLRSLTDPAFLDDPRYRP</sequence>
<evidence type="ECO:0000256" key="6">
    <source>
        <dbReference type="ARBA" id="ARBA00023002"/>
    </source>
</evidence>
<dbReference type="InterPro" id="IPR051395">
    <property type="entry name" value="Cytochrome_c_Peroxidase/MauG"/>
</dbReference>
<keyword evidence="5" id="KW-0574">Periplasm</keyword>
<feature type="binding site" description="axial binding residue" evidence="9">
    <location>
        <position position="242"/>
    </location>
    <ligand>
        <name>heme c</name>
        <dbReference type="ChEBI" id="CHEBI:61717"/>
        <label>2</label>
    </ligand>
    <ligandPart>
        <name>Fe</name>
        <dbReference type="ChEBI" id="CHEBI:18248"/>
    </ligandPart>
</feature>
<dbReference type="PIRSF" id="PIRSF000294">
    <property type="entry name" value="Cytochrome-c_peroxidase"/>
    <property type="match status" value="1"/>
</dbReference>
<dbReference type="SUPFAM" id="SSF46626">
    <property type="entry name" value="Cytochrome c"/>
    <property type="match status" value="2"/>
</dbReference>
<comment type="cofactor">
    <cofactor evidence="8">
        <name>heme</name>
        <dbReference type="ChEBI" id="CHEBI:30413"/>
    </cofactor>
    <text evidence="8">Binds 2 heme groups.</text>
</comment>
<dbReference type="Proteomes" id="UP000075515">
    <property type="component" value="Unassembled WGS sequence"/>
</dbReference>
<comment type="PTM">
    <text evidence="8">Binds 2 heme groups per subunit.</text>
</comment>
<keyword evidence="3 9" id="KW-0479">Metal-binding</keyword>
<name>A0A150RLQ2_SORCE</name>
<keyword evidence="7 9" id="KW-0408">Iron</keyword>
<dbReference type="GO" id="GO:0009055">
    <property type="term" value="F:electron transfer activity"/>
    <property type="evidence" value="ECO:0007669"/>
    <property type="project" value="InterPro"/>
</dbReference>
<dbReference type="PROSITE" id="PS51257">
    <property type="entry name" value="PROKAR_LIPOPROTEIN"/>
    <property type="match status" value="1"/>
</dbReference>
<dbReference type="Pfam" id="PF03150">
    <property type="entry name" value="CCP_MauG"/>
    <property type="match status" value="1"/>
</dbReference>
<dbReference type="EMBL" id="JEMC01003468">
    <property type="protein sequence ID" value="KYF81080.1"/>
    <property type="molecule type" value="Genomic_DNA"/>
</dbReference>
<dbReference type="InterPro" id="IPR036909">
    <property type="entry name" value="Cyt_c-like_dom_sf"/>
</dbReference>
<protein>
    <recommendedName>
        <fullName evidence="10">Cytochrome c domain-containing protein</fullName>
    </recommendedName>
</protein>
<evidence type="ECO:0000256" key="4">
    <source>
        <dbReference type="ARBA" id="ARBA00022729"/>
    </source>
</evidence>
<feature type="binding site" description="axial binding residue" evidence="9">
    <location>
        <position position="97"/>
    </location>
    <ligand>
        <name>heme c</name>
        <dbReference type="ChEBI" id="CHEBI:61717"/>
        <label>1</label>
    </ligand>
    <ligandPart>
        <name>Fe</name>
        <dbReference type="ChEBI" id="CHEBI:18248"/>
    </ligandPart>
</feature>
<feature type="domain" description="Cytochrome c" evidence="10">
    <location>
        <begin position="71"/>
        <end position="172"/>
    </location>
</feature>
<evidence type="ECO:0000256" key="8">
    <source>
        <dbReference type="PIRSR" id="PIRSR000294-1"/>
    </source>
</evidence>
<accession>A0A150RLQ2</accession>
<feature type="binding site" description="covalent" evidence="8">
    <location>
        <position position="238"/>
    </location>
    <ligand>
        <name>heme c</name>
        <dbReference type="ChEBI" id="CHEBI:61717"/>
        <label>2</label>
    </ligand>
</feature>
<keyword evidence="4" id="KW-0732">Signal</keyword>
<dbReference type="GO" id="GO:0046872">
    <property type="term" value="F:metal ion binding"/>
    <property type="evidence" value="ECO:0007669"/>
    <property type="project" value="UniProtKB-KW"/>
</dbReference>
<dbReference type="GO" id="GO:0004130">
    <property type="term" value="F:cytochrome-c peroxidase activity"/>
    <property type="evidence" value="ECO:0007669"/>
    <property type="project" value="TreeGrafter"/>
</dbReference>
<dbReference type="PANTHER" id="PTHR30600:SF10">
    <property type="entry name" value="BLL6722 PROTEIN"/>
    <property type="match status" value="1"/>
</dbReference>